<comment type="caution">
    <text evidence="2">The sequence shown here is derived from an EMBL/GenBank/DDBJ whole genome shotgun (WGS) entry which is preliminary data.</text>
</comment>
<evidence type="ECO:0000313" key="2">
    <source>
        <dbReference type="EMBL" id="EUJ53836.1"/>
    </source>
</evidence>
<name>W7DED3_9LIST</name>
<dbReference type="InterPro" id="IPR001387">
    <property type="entry name" value="Cro/C1-type_HTH"/>
</dbReference>
<dbReference type="Proteomes" id="UP000019241">
    <property type="component" value="Unassembled WGS sequence"/>
</dbReference>
<dbReference type="CDD" id="cd00093">
    <property type="entry name" value="HTH_XRE"/>
    <property type="match status" value="1"/>
</dbReference>
<protein>
    <submittedName>
        <fullName evidence="2">Prophage P1 protein 11, phage transcription regulator</fullName>
    </submittedName>
</protein>
<dbReference type="RefSeq" id="WP_036063698.1">
    <property type="nucleotide sequence ID" value="NZ_AODM01000037.1"/>
</dbReference>
<reference evidence="2 3" key="1">
    <citation type="submission" date="2012-12" db="EMBL/GenBank/DDBJ databases">
        <title>Novel taxa of Listeriaceae from agricultural environments in the United States.</title>
        <authorList>
            <person name="den Bakker H.C."/>
            <person name="Allred A."/>
            <person name="Warchocki S."/>
            <person name="Wright E.M."/>
            <person name="Burrell A."/>
            <person name="Nightingale K.K."/>
            <person name="Kephart D."/>
            <person name="Wiedmann M."/>
        </authorList>
    </citation>
    <scope>NUCLEOTIDE SEQUENCE [LARGE SCALE GENOMIC DNA]</scope>
    <source>
        <strain evidence="2 3">FSL S10-1203</strain>
    </source>
</reference>
<accession>W7DED3</accession>
<organism evidence="2 3">
    <name type="scientific">Listeria fleischmannii FSL S10-1203</name>
    <dbReference type="NCBI Taxonomy" id="1265822"/>
    <lineage>
        <taxon>Bacteria</taxon>
        <taxon>Bacillati</taxon>
        <taxon>Bacillota</taxon>
        <taxon>Bacilli</taxon>
        <taxon>Bacillales</taxon>
        <taxon>Listeriaceae</taxon>
        <taxon>Listeria</taxon>
    </lineage>
</organism>
<dbReference type="SMART" id="SM00530">
    <property type="entry name" value="HTH_XRE"/>
    <property type="match status" value="1"/>
</dbReference>
<dbReference type="EMBL" id="AODM01000037">
    <property type="protein sequence ID" value="EUJ53836.1"/>
    <property type="molecule type" value="Genomic_DNA"/>
</dbReference>
<proteinExistence type="predicted"/>
<dbReference type="Gene3D" id="1.10.260.40">
    <property type="entry name" value="lambda repressor-like DNA-binding domains"/>
    <property type="match status" value="1"/>
</dbReference>
<feature type="domain" description="HTH cro/C1-type" evidence="1">
    <location>
        <begin position="11"/>
        <end position="65"/>
    </location>
</feature>
<dbReference type="Pfam" id="PF01381">
    <property type="entry name" value="HTH_3"/>
    <property type="match status" value="1"/>
</dbReference>
<dbReference type="AlphaFoldDB" id="W7DED3"/>
<evidence type="ECO:0000313" key="3">
    <source>
        <dbReference type="Proteomes" id="UP000019241"/>
    </source>
</evidence>
<evidence type="ECO:0000259" key="1">
    <source>
        <dbReference type="PROSITE" id="PS50943"/>
    </source>
</evidence>
<dbReference type="InterPro" id="IPR010982">
    <property type="entry name" value="Lambda_DNA-bd_dom_sf"/>
</dbReference>
<dbReference type="GO" id="GO:0003677">
    <property type="term" value="F:DNA binding"/>
    <property type="evidence" value="ECO:0007669"/>
    <property type="project" value="InterPro"/>
</dbReference>
<dbReference type="SUPFAM" id="SSF47413">
    <property type="entry name" value="lambda repressor-like DNA-binding domains"/>
    <property type="match status" value="1"/>
</dbReference>
<sequence>MNHSELIVNRMYEYMREQNITLNRLADLSGITASTLSNIVNRNSVPKADTLYKICIGLNISLTEFFNFPPYNEVKKD</sequence>
<gene>
    <name evidence="2" type="ORF">MCOL2_10525</name>
</gene>
<dbReference type="PROSITE" id="PS50943">
    <property type="entry name" value="HTH_CROC1"/>
    <property type="match status" value="1"/>
</dbReference>